<feature type="region of interest" description="Disordered" evidence="7">
    <location>
        <begin position="642"/>
        <end position="718"/>
    </location>
</feature>
<feature type="region of interest" description="Disordered" evidence="7">
    <location>
        <begin position="1"/>
        <end position="124"/>
    </location>
</feature>
<name>A0A4P9X3Y0_9FUNG</name>
<evidence type="ECO:0000256" key="5">
    <source>
        <dbReference type="ARBA" id="ARBA00023306"/>
    </source>
</evidence>
<dbReference type="STRING" id="1555241.A0A4P9X3Y0"/>
<feature type="compositionally biased region" description="Basic and acidic residues" evidence="7">
    <location>
        <begin position="45"/>
        <end position="54"/>
    </location>
</feature>
<evidence type="ECO:0000256" key="7">
    <source>
        <dbReference type="SAM" id="MobiDB-lite"/>
    </source>
</evidence>
<dbReference type="InterPro" id="IPR038558">
    <property type="entry name" value="SAS-6_N_sf"/>
</dbReference>
<proteinExistence type="predicted"/>
<keyword evidence="10" id="KW-1185">Reference proteome</keyword>
<feature type="coiled-coil region" evidence="6">
    <location>
        <begin position="257"/>
        <end position="309"/>
    </location>
</feature>
<feature type="domain" description="Spindle assembly abnormal protein 6 N-terminal" evidence="8">
    <location>
        <begin position="140"/>
        <end position="240"/>
    </location>
</feature>
<accession>A0A4P9X3Y0</accession>
<keyword evidence="2" id="KW-0963">Cytoplasm</keyword>
<evidence type="ECO:0000256" key="4">
    <source>
        <dbReference type="ARBA" id="ARBA00023212"/>
    </source>
</evidence>
<keyword evidence="3 6" id="KW-0175">Coiled coil</keyword>
<evidence type="ECO:0000256" key="6">
    <source>
        <dbReference type="SAM" id="Coils"/>
    </source>
</evidence>
<dbReference type="Pfam" id="PF16531">
    <property type="entry name" value="SAS-6_N"/>
    <property type="match status" value="1"/>
</dbReference>
<dbReference type="PANTHER" id="PTHR44281">
    <property type="entry name" value="SPINDLE ASSEMBLY ABNORMAL PROTEIN 6 HOMOLOG"/>
    <property type="match status" value="1"/>
</dbReference>
<dbReference type="InterPro" id="IPR032396">
    <property type="entry name" value="SAS-6_N"/>
</dbReference>
<evidence type="ECO:0000256" key="3">
    <source>
        <dbReference type="ARBA" id="ARBA00023054"/>
    </source>
</evidence>
<dbReference type="Gene3D" id="2.170.210.20">
    <property type="entry name" value="Spindle assembly abnormal protein 6, N-terminal domain"/>
    <property type="match status" value="1"/>
</dbReference>
<keyword evidence="5" id="KW-0131">Cell cycle</keyword>
<feature type="compositionally biased region" description="Gly residues" evidence="7">
    <location>
        <begin position="82"/>
        <end position="92"/>
    </location>
</feature>
<dbReference type="Gene3D" id="1.10.287.1490">
    <property type="match status" value="1"/>
</dbReference>
<dbReference type="Proteomes" id="UP000274922">
    <property type="component" value="Unassembled WGS sequence"/>
</dbReference>
<evidence type="ECO:0000313" key="9">
    <source>
        <dbReference type="EMBL" id="RKO99757.1"/>
    </source>
</evidence>
<feature type="compositionally biased region" description="Low complexity" evidence="7">
    <location>
        <begin position="93"/>
        <end position="113"/>
    </location>
</feature>
<protein>
    <recommendedName>
        <fullName evidence="8">Spindle assembly abnormal protein 6 N-terminal domain-containing protein</fullName>
    </recommendedName>
</protein>
<feature type="coiled-coil region" evidence="6">
    <location>
        <begin position="333"/>
        <end position="364"/>
    </location>
</feature>
<comment type="subcellular location">
    <subcellularLocation>
        <location evidence="1">Cytoplasm</location>
        <location evidence="1">Cytoskeleton</location>
        <location evidence="1">Microtubule organizing center</location>
        <location evidence="1">Centrosome</location>
    </subcellularLocation>
</comment>
<evidence type="ECO:0000259" key="8">
    <source>
        <dbReference type="Pfam" id="PF16531"/>
    </source>
</evidence>
<evidence type="ECO:0000313" key="10">
    <source>
        <dbReference type="Proteomes" id="UP000274922"/>
    </source>
</evidence>
<dbReference type="OrthoDB" id="49058at2759"/>
<dbReference type="EMBL" id="ML014259">
    <property type="protein sequence ID" value="RKO99757.1"/>
    <property type="molecule type" value="Genomic_DNA"/>
</dbReference>
<dbReference type="PANTHER" id="PTHR44281:SF2">
    <property type="entry name" value="SPINDLE ASSEMBLY ABNORMAL PROTEIN 6 HOMOLOG"/>
    <property type="match status" value="1"/>
</dbReference>
<evidence type="ECO:0000256" key="1">
    <source>
        <dbReference type="ARBA" id="ARBA00004300"/>
    </source>
</evidence>
<organism evidence="9 10">
    <name type="scientific">Caulochytrium protostelioides</name>
    <dbReference type="NCBI Taxonomy" id="1555241"/>
    <lineage>
        <taxon>Eukaryota</taxon>
        <taxon>Fungi</taxon>
        <taxon>Fungi incertae sedis</taxon>
        <taxon>Chytridiomycota</taxon>
        <taxon>Chytridiomycota incertae sedis</taxon>
        <taxon>Chytridiomycetes</taxon>
        <taxon>Caulochytriales</taxon>
        <taxon>Caulochytriaceae</taxon>
        <taxon>Caulochytrium</taxon>
    </lineage>
</organism>
<sequence length="746" mass="78793">MEILYREQVPFIIKQRDEPPAAAPGAGPAARRTHRDRSPSPADESPARAAHDGPDNAAAAAAGRRPRSASPSKSRSRRHGGRGGGGGHGGLHGAAPPAASSASASAGAQGLHGTAASGEVRERHHPSLTLQIARVTVQHPYHGTALAFQITDEADPFFLYSLTVSEEAFHVLKHEQALLVDFPAFPGKVIELLNLCRQAGTSTHPSFVAQLVVPGDDPRLATFQLVETNSFKNITHLRMNVVPGTDAMLNDYLAGVVQQLKAERVQLTERLHASESQRTASSSETQARIAALEREVQTAREAAAEAQSKQQLTHSETLARIREDHLTERATLRDAHAAELKALRERLEAEIQTLTSQNAALHATQAHLRQHTASLEKHLAGANRQIEHHIKDVTTSQQAAARAAEQLADTASRLDAAQATVAERDAALAQARDVEQTLRGSVERLEERIAALTDQRATLGETCDVLRAQAHQTESALRAAEDDVAKGNAIIRKLQAELKSARAATKLKAALVTQHEALLEERRQALAQAHQDLTELKAQLAAAQHKEQTATTEREALQSQLADARKSIEDNTHVIEWLHKQLNEDALRGPTTYRRSATALAGAGGSPSATTRGAGSGATDAAAAAAAATAYPSRPGFISSAAREGGLPSARDTAPSPHQFLYTSHGAGGGLSRDAGGASRSRFLAPNSGGMPSYQPTSTTLPEDGGLAGSRAPASKTSGAHPHIMGGLAGVRPAAAVAASKSSYFS</sequence>
<reference evidence="10" key="1">
    <citation type="journal article" date="2018" name="Nat. Microbiol.">
        <title>Leveraging single-cell genomics to expand the fungal tree of life.</title>
        <authorList>
            <person name="Ahrendt S.R."/>
            <person name="Quandt C.A."/>
            <person name="Ciobanu D."/>
            <person name="Clum A."/>
            <person name="Salamov A."/>
            <person name="Andreopoulos B."/>
            <person name="Cheng J.F."/>
            <person name="Woyke T."/>
            <person name="Pelin A."/>
            <person name="Henrissat B."/>
            <person name="Reynolds N.K."/>
            <person name="Benny G.L."/>
            <person name="Smith M.E."/>
            <person name="James T.Y."/>
            <person name="Grigoriev I.V."/>
        </authorList>
    </citation>
    <scope>NUCLEOTIDE SEQUENCE [LARGE SCALE GENOMIC DNA]</scope>
    <source>
        <strain evidence="10">ATCC 52028</strain>
    </source>
</reference>
<keyword evidence="4" id="KW-0206">Cytoskeleton</keyword>
<feature type="compositionally biased region" description="Low complexity" evidence="7">
    <location>
        <begin position="55"/>
        <end position="73"/>
    </location>
</feature>
<evidence type="ECO:0000256" key="2">
    <source>
        <dbReference type="ARBA" id="ARBA00022490"/>
    </source>
</evidence>
<dbReference type="AlphaFoldDB" id="A0A4P9X3Y0"/>
<gene>
    <name evidence="9" type="ORF">CXG81DRAFT_20194</name>
</gene>
<dbReference type="CDD" id="cd10142">
    <property type="entry name" value="HD_SAS6_N"/>
    <property type="match status" value="1"/>
</dbReference>
<feature type="compositionally biased region" description="Low complexity" evidence="7">
    <location>
        <begin position="672"/>
        <end position="682"/>
    </location>
</feature>
<feature type="coiled-coil region" evidence="6">
    <location>
        <begin position="400"/>
        <end position="567"/>
    </location>
</feature>